<dbReference type="RefSeq" id="WP_014033079.1">
    <property type="nucleotide sequence ID" value="NC_015945.1"/>
</dbReference>
<dbReference type="EMBL" id="CP002999">
    <property type="protein sequence ID" value="AEM70798.1"/>
    <property type="molecule type" value="Genomic_DNA"/>
</dbReference>
<dbReference type="STRING" id="886377.Murru_1758"/>
<name>G2PIZ9_ALLRU</name>
<organism evidence="1 2">
    <name type="scientific">Allomuricauda ruestringensis (strain DSM 13258 / CIP 107369 / LMG 19739 / B1)</name>
    <name type="common">Muricauda ruestringensis</name>
    <dbReference type="NCBI Taxonomy" id="886377"/>
    <lineage>
        <taxon>Bacteria</taxon>
        <taxon>Pseudomonadati</taxon>
        <taxon>Bacteroidota</taxon>
        <taxon>Flavobacteriia</taxon>
        <taxon>Flavobacteriales</taxon>
        <taxon>Flavobacteriaceae</taxon>
        <taxon>Flagellimonas</taxon>
    </lineage>
</organism>
<dbReference type="InterPro" id="IPR012441">
    <property type="entry name" value="DUF1643"/>
</dbReference>
<dbReference type="eggNOG" id="COG4333">
    <property type="taxonomic scope" value="Bacteria"/>
</dbReference>
<evidence type="ECO:0000313" key="1">
    <source>
        <dbReference type="EMBL" id="AEM70798.1"/>
    </source>
</evidence>
<evidence type="ECO:0008006" key="3">
    <source>
        <dbReference type="Google" id="ProtNLM"/>
    </source>
</evidence>
<sequence length="185" mass="21490">MKAKFISLPENNPNFRYYLGKKGKNNLLVVALNPSTANVHKHDGTSDNIEKITAVNGFDGWLLFNLSPQRTQYPYLLGLEPKIKMLEQNRHFLNQFLKDNDWSIGSVWLAWGNNINLRHYLKEEALHVLSKIRDLNLNIYCIKLTGTGHPYHPSKQSVNRYVGPIDKIEFHPFEIDSYIKKLKQN</sequence>
<keyword evidence="2" id="KW-1185">Reference proteome</keyword>
<accession>G2PIZ9</accession>
<dbReference type="Pfam" id="PF07799">
    <property type="entry name" value="DUF1643"/>
    <property type="match status" value="1"/>
</dbReference>
<dbReference type="Proteomes" id="UP000008908">
    <property type="component" value="Chromosome"/>
</dbReference>
<reference evidence="1 2" key="2">
    <citation type="journal article" date="2012" name="Stand. Genomic Sci.">
        <title>Complete genome sequence of the facultatively anaerobic, appendaged bacterium Muricauda ruestringensis type strain (B1(T)).</title>
        <authorList>
            <person name="Huntemann M."/>
            <person name="Teshima H."/>
            <person name="Lapidus A."/>
            <person name="Nolan M."/>
            <person name="Lucas S."/>
            <person name="Hammon N."/>
            <person name="Deshpande S."/>
            <person name="Cheng J.F."/>
            <person name="Tapia R."/>
            <person name="Goodwin L.A."/>
            <person name="Pitluck S."/>
            <person name="Liolios K."/>
            <person name="Pagani I."/>
            <person name="Ivanova N."/>
            <person name="Mavromatis K."/>
            <person name="Mikhailova N."/>
            <person name="Pati A."/>
            <person name="Chen A."/>
            <person name="Palaniappan K."/>
            <person name="Land M."/>
            <person name="Hauser L."/>
            <person name="Pan C."/>
            <person name="Brambilla E.M."/>
            <person name="Rohde M."/>
            <person name="Spring S."/>
            <person name="Goker M."/>
            <person name="Detter J.C."/>
            <person name="Bristow J."/>
            <person name="Eisen J.A."/>
            <person name="Markowitz V."/>
            <person name="Hugenholtz P."/>
            <person name="Kyrpides N.C."/>
            <person name="Klenk H.P."/>
            <person name="Woyke T."/>
        </authorList>
    </citation>
    <scope>NUCLEOTIDE SEQUENCE [LARGE SCALE GENOMIC DNA]</scope>
    <source>
        <strain evidence="2">DSM 13258 / LMG 19739 / B1</strain>
    </source>
</reference>
<dbReference type="HOGENOM" id="CLU_097481_1_1_10"/>
<protein>
    <recommendedName>
        <fullName evidence="3">DUF1643 domain-containing protein</fullName>
    </recommendedName>
</protein>
<reference evidence="2" key="1">
    <citation type="submission" date="2011-08" db="EMBL/GenBank/DDBJ databases">
        <title>The complete genome of Muricauda ruestringensis DSM 13258.</title>
        <authorList>
            <person name="Lucas S."/>
            <person name="Han J."/>
            <person name="Lapidus A."/>
            <person name="Bruce D."/>
            <person name="Goodwin L."/>
            <person name="Pitluck S."/>
            <person name="Peters L."/>
            <person name="Kyrpides N."/>
            <person name="Mavromatis K."/>
            <person name="Ivanova N."/>
            <person name="Ovchinnikova G."/>
            <person name="Teshima H."/>
            <person name="Detter J.C."/>
            <person name="Tapia R."/>
            <person name="Han C."/>
            <person name="Land M."/>
            <person name="Hauser L."/>
            <person name="Markowitz V."/>
            <person name="Cheng J.-F."/>
            <person name="Hugenholtz P."/>
            <person name="Woyke T."/>
            <person name="Wu D."/>
            <person name="Spring S."/>
            <person name="Schroeder M."/>
            <person name="Brambilla E."/>
            <person name="Klenk H.-P."/>
            <person name="Eisen J.A."/>
        </authorList>
    </citation>
    <scope>NUCLEOTIDE SEQUENCE [LARGE SCALE GENOMIC DNA]</scope>
    <source>
        <strain evidence="2">DSM 13258 / LMG 19739 / B1</strain>
    </source>
</reference>
<proteinExistence type="predicted"/>
<evidence type="ECO:0000313" key="2">
    <source>
        <dbReference type="Proteomes" id="UP000008908"/>
    </source>
</evidence>
<dbReference type="OrthoDB" id="9807577at2"/>
<gene>
    <name evidence="1" type="ordered locus">Murru_1758</name>
</gene>
<dbReference type="AlphaFoldDB" id="G2PIZ9"/>
<dbReference type="KEGG" id="mrs:Murru_1758"/>